<keyword evidence="4" id="KW-0378">Hydrolase</keyword>
<evidence type="ECO:0000256" key="1">
    <source>
        <dbReference type="SAM" id="MobiDB-lite"/>
    </source>
</evidence>
<feature type="signal peptide" evidence="2">
    <location>
        <begin position="1"/>
        <end position="29"/>
    </location>
</feature>
<dbReference type="Proteomes" id="UP000633509">
    <property type="component" value="Unassembled WGS sequence"/>
</dbReference>
<dbReference type="Gene3D" id="3.40.710.10">
    <property type="entry name" value="DD-peptidase/beta-lactamase superfamily"/>
    <property type="match status" value="1"/>
</dbReference>
<feature type="chain" id="PRO_5046619733" evidence="2">
    <location>
        <begin position="30"/>
        <end position="377"/>
    </location>
</feature>
<sequence length="377" mass="39450">MILRRATFTGAASLACAALVLSAAPPATASTAAAPVKVGDVQKAMEDLVKTGHVVGAIGEVYVDGKRVGKGSAGSRLLDGKGGTIPASARYWIGSQTKAMTATAVLQLVREGKLSVDDKLSEVLPEVAEKDLVERADEITVRNLIQLTSGIPDYIGPDTSDPTRNYRPTDLLAASRKNARPVEVGTFNYSNSNYILLGMIIEKLSGRSLAAELNRRLFAPLGMRHTYLPTKAGQGIKGPHGHGYAPDETGTMRDVDKMMNATSMLGAGGVISTTREMSVFQRAFRQNKLLPASLSKLITDPPPGQTPPPAGGPCAGNPEFAAGGGGSAPGFTAATITSSDGRLQFAVSLTLAMDNDERSTVPSRITNALKSLFCPAK</sequence>
<dbReference type="RefSeq" id="WP_192788153.1">
    <property type="nucleotide sequence ID" value="NZ_JADBEK010000001.1"/>
</dbReference>
<dbReference type="GO" id="GO:0009002">
    <property type="term" value="F:serine-type D-Ala-D-Ala carboxypeptidase activity"/>
    <property type="evidence" value="ECO:0007669"/>
    <property type="project" value="UniProtKB-EC"/>
</dbReference>
<dbReference type="InterPro" id="IPR012338">
    <property type="entry name" value="Beta-lactam/transpept-like"/>
</dbReference>
<dbReference type="EC" id="3.4.16.4" evidence="4"/>
<organism evidence="4 5">
    <name type="scientific">Nonomuraea angiospora</name>
    <dbReference type="NCBI Taxonomy" id="46172"/>
    <lineage>
        <taxon>Bacteria</taxon>
        <taxon>Bacillati</taxon>
        <taxon>Actinomycetota</taxon>
        <taxon>Actinomycetes</taxon>
        <taxon>Streptosporangiales</taxon>
        <taxon>Streptosporangiaceae</taxon>
        <taxon>Nonomuraea</taxon>
    </lineage>
</organism>
<evidence type="ECO:0000256" key="2">
    <source>
        <dbReference type="SAM" id="SignalP"/>
    </source>
</evidence>
<reference evidence="4 5" key="1">
    <citation type="submission" date="2020-10" db="EMBL/GenBank/DDBJ databases">
        <title>Sequencing the genomes of 1000 actinobacteria strains.</title>
        <authorList>
            <person name="Klenk H.-P."/>
        </authorList>
    </citation>
    <scope>NUCLEOTIDE SEQUENCE [LARGE SCALE GENOMIC DNA]</scope>
    <source>
        <strain evidence="4 5">DSM 43173</strain>
    </source>
</reference>
<dbReference type="Pfam" id="PF00144">
    <property type="entry name" value="Beta-lactamase"/>
    <property type="match status" value="1"/>
</dbReference>
<feature type="domain" description="Beta-lactamase-related" evidence="3">
    <location>
        <begin position="42"/>
        <end position="347"/>
    </location>
</feature>
<dbReference type="InterPro" id="IPR050491">
    <property type="entry name" value="AmpC-like"/>
</dbReference>
<comment type="caution">
    <text evidence="4">The sequence shown here is derived from an EMBL/GenBank/DDBJ whole genome shotgun (WGS) entry which is preliminary data.</text>
</comment>
<name>A0ABR9M5G1_9ACTN</name>
<evidence type="ECO:0000259" key="3">
    <source>
        <dbReference type="Pfam" id="PF00144"/>
    </source>
</evidence>
<dbReference type="SUPFAM" id="SSF56601">
    <property type="entry name" value="beta-lactamase/transpeptidase-like"/>
    <property type="match status" value="1"/>
</dbReference>
<dbReference type="PANTHER" id="PTHR46825">
    <property type="entry name" value="D-ALANYL-D-ALANINE-CARBOXYPEPTIDASE/ENDOPEPTIDASE AMPH"/>
    <property type="match status" value="1"/>
</dbReference>
<keyword evidence="4" id="KW-0121">Carboxypeptidase</keyword>
<protein>
    <submittedName>
        <fullName evidence="4">D-alanyl-D-alanine carboxypeptidase</fullName>
        <ecNumber evidence="4">3.4.16.4</ecNumber>
    </submittedName>
</protein>
<evidence type="ECO:0000313" key="4">
    <source>
        <dbReference type="EMBL" id="MBE1587830.1"/>
    </source>
</evidence>
<keyword evidence="2" id="KW-0732">Signal</keyword>
<dbReference type="PROSITE" id="PS51257">
    <property type="entry name" value="PROKAR_LIPOPROTEIN"/>
    <property type="match status" value="1"/>
</dbReference>
<dbReference type="PANTHER" id="PTHR46825:SF7">
    <property type="entry name" value="D-ALANYL-D-ALANINE CARBOXYPEPTIDASE"/>
    <property type="match status" value="1"/>
</dbReference>
<feature type="region of interest" description="Disordered" evidence="1">
    <location>
        <begin position="299"/>
        <end position="326"/>
    </location>
</feature>
<dbReference type="InterPro" id="IPR001466">
    <property type="entry name" value="Beta-lactam-related"/>
</dbReference>
<gene>
    <name evidence="4" type="ORF">H4W80_006088</name>
</gene>
<feature type="compositionally biased region" description="Pro residues" evidence="1">
    <location>
        <begin position="300"/>
        <end position="311"/>
    </location>
</feature>
<proteinExistence type="predicted"/>
<keyword evidence="5" id="KW-1185">Reference proteome</keyword>
<keyword evidence="4" id="KW-0645">Protease</keyword>
<accession>A0ABR9M5G1</accession>
<evidence type="ECO:0000313" key="5">
    <source>
        <dbReference type="Proteomes" id="UP000633509"/>
    </source>
</evidence>
<dbReference type="EMBL" id="JADBEK010000001">
    <property type="protein sequence ID" value="MBE1587830.1"/>
    <property type="molecule type" value="Genomic_DNA"/>
</dbReference>